<comment type="caution">
    <text evidence="2">The sequence shown here is derived from an EMBL/GenBank/DDBJ whole genome shotgun (WGS) entry which is preliminary data.</text>
</comment>
<evidence type="ECO:0000313" key="2">
    <source>
        <dbReference type="EMBL" id="KAF2149012.1"/>
    </source>
</evidence>
<protein>
    <submittedName>
        <fullName evidence="2">Uncharacterized protein</fullName>
    </submittedName>
</protein>
<keyword evidence="3" id="KW-1185">Reference proteome</keyword>
<feature type="compositionally biased region" description="Basic and acidic residues" evidence="1">
    <location>
        <begin position="71"/>
        <end position="108"/>
    </location>
</feature>
<evidence type="ECO:0000313" key="3">
    <source>
        <dbReference type="Proteomes" id="UP000799439"/>
    </source>
</evidence>
<dbReference type="EMBL" id="ML996092">
    <property type="protein sequence ID" value="KAF2149012.1"/>
    <property type="molecule type" value="Genomic_DNA"/>
</dbReference>
<dbReference type="AlphaFoldDB" id="A0A9P4IWB4"/>
<accession>A0A9P4IWB4</accession>
<evidence type="ECO:0000256" key="1">
    <source>
        <dbReference type="SAM" id="MobiDB-lite"/>
    </source>
</evidence>
<sequence>MCIQHYREYTCGCQLATEFEQCRLRHGTNVKCEGSGLRQQTDSKSFHMCSKHLVAPGKDEMSRKFNRSTSHAHDSRGFKDNRNAQVKFDLRKTYDTSDKREEERDSRRYSYYTSTRTVQYPDLYRPSR</sequence>
<proteinExistence type="predicted"/>
<organism evidence="2 3">
    <name type="scientific">Myriangium duriaei CBS 260.36</name>
    <dbReference type="NCBI Taxonomy" id="1168546"/>
    <lineage>
        <taxon>Eukaryota</taxon>
        <taxon>Fungi</taxon>
        <taxon>Dikarya</taxon>
        <taxon>Ascomycota</taxon>
        <taxon>Pezizomycotina</taxon>
        <taxon>Dothideomycetes</taxon>
        <taxon>Dothideomycetidae</taxon>
        <taxon>Myriangiales</taxon>
        <taxon>Myriangiaceae</taxon>
        <taxon>Myriangium</taxon>
    </lineage>
</organism>
<reference evidence="2" key="1">
    <citation type="journal article" date="2020" name="Stud. Mycol.">
        <title>101 Dothideomycetes genomes: a test case for predicting lifestyles and emergence of pathogens.</title>
        <authorList>
            <person name="Haridas S."/>
            <person name="Albert R."/>
            <person name="Binder M."/>
            <person name="Bloem J."/>
            <person name="Labutti K."/>
            <person name="Salamov A."/>
            <person name="Andreopoulos B."/>
            <person name="Baker S."/>
            <person name="Barry K."/>
            <person name="Bills G."/>
            <person name="Bluhm B."/>
            <person name="Cannon C."/>
            <person name="Castanera R."/>
            <person name="Culley D."/>
            <person name="Daum C."/>
            <person name="Ezra D."/>
            <person name="Gonzalez J."/>
            <person name="Henrissat B."/>
            <person name="Kuo A."/>
            <person name="Liang C."/>
            <person name="Lipzen A."/>
            <person name="Lutzoni F."/>
            <person name="Magnuson J."/>
            <person name="Mondo S."/>
            <person name="Nolan M."/>
            <person name="Ohm R."/>
            <person name="Pangilinan J."/>
            <person name="Park H.-J."/>
            <person name="Ramirez L."/>
            <person name="Alfaro M."/>
            <person name="Sun H."/>
            <person name="Tritt A."/>
            <person name="Yoshinaga Y."/>
            <person name="Zwiers L.-H."/>
            <person name="Turgeon B."/>
            <person name="Goodwin S."/>
            <person name="Spatafora J."/>
            <person name="Crous P."/>
            <person name="Grigoriev I."/>
        </authorList>
    </citation>
    <scope>NUCLEOTIDE SEQUENCE</scope>
    <source>
        <strain evidence="2">CBS 260.36</strain>
    </source>
</reference>
<gene>
    <name evidence="2" type="ORF">K461DRAFT_271589</name>
</gene>
<dbReference type="Proteomes" id="UP000799439">
    <property type="component" value="Unassembled WGS sequence"/>
</dbReference>
<feature type="region of interest" description="Disordered" evidence="1">
    <location>
        <begin position="59"/>
        <end position="112"/>
    </location>
</feature>
<dbReference type="OrthoDB" id="3819893at2759"/>
<name>A0A9P4IWB4_9PEZI</name>